<feature type="compositionally biased region" description="Basic and acidic residues" evidence="2">
    <location>
        <begin position="196"/>
        <end position="210"/>
    </location>
</feature>
<dbReference type="GO" id="GO:0008270">
    <property type="term" value="F:zinc ion binding"/>
    <property type="evidence" value="ECO:0007669"/>
    <property type="project" value="UniProtKB-KW"/>
</dbReference>
<feature type="region of interest" description="Disordered" evidence="2">
    <location>
        <begin position="1068"/>
        <end position="1094"/>
    </location>
</feature>
<accession>A0A6L2JNM7</accession>
<dbReference type="Pfam" id="PF07727">
    <property type="entry name" value="RVT_2"/>
    <property type="match status" value="1"/>
</dbReference>
<dbReference type="GO" id="GO:0003676">
    <property type="term" value="F:nucleic acid binding"/>
    <property type="evidence" value="ECO:0007669"/>
    <property type="project" value="InterPro"/>
</dbReference>
<keyword evidence="1" id="KW-0863">Zinc-finger</keyword>
<evidence type="ECO:0000256" key="1">
    <source>
        <dbReference type="PROSITE-ProRule" id="PRU00047"/>
    </source>
</evidence>
<dbReference type="InterPro" id="IPR057670">
    <property type="entry name" value="SH3_retrovirus"/>
</dbReference>
<organism evidence="4">
    <name type="scientific">Tanacetum cinerariifolium</name>
    <name type="common">Dalmatian daisy</name>
    <name type="synonym">Chrysanthemum cinerariifolium</name>
    <dbReference type="NCBI Taxonomy" id="118510"/>
    <lineage>
        <taxon>Eukaryota</taxon>
        <taxon>Viridiplantae</taxon>
        <taxon>Streptophyta</taxon>
        <taxon>Embryophyta</taxon>
        <taxon>Tracheophyta</taxon>
        <taxon>Spermatophyta</taxon>
        <taxon>Magnoliopsida</taxon>
        <taxon>eudicotyledons</taxon>
        <taxon>Gunneridae</taxon>
        <taxon>Pentapetalae</taxon>
        <taxon>asterids</taxon>
        <taxon>campanulids</taxon>
        <taxon>Asterales</taxon>
        <taxon>Asteraceae</taxon>
        <taxon>Asteroideae</taxon>
        <taxon>Anthemideae</taxon>
        <taxon>Anthemidinae</taxon>
        <taxon>Tanacetum</taxon>
    </lineage>
</organism>
<name>A0A6L2JNM7_TANCI</name>
<dbReference type="SUPFAM" id="SSF57756">
    <property type="entry name" value="Retrovirus zinc finger-like domains"/>
    <property type="match status" value="1"/>
</dbReference>
<dbReference type="Pfam" id="PF25597">
    <property type="entry name" value="SH3_retrovirus"/>
    <property type="match status" value="1"/>
</dbReference>
<feature type="domain" description="CCHC-type" evidence="3">
    <location>
        <begin position="181"/>
        <end position="196"/>
    </location>
</feature>
<evidence type="ECO:0000256" key="2">
    <source>
        <dbReference type="SAM" id="MobiDB-lite"/>
    </source>
</evidence>
<feature type="compositionally biased region" description="Pro residues" evidence="2">
    <location>
        <begin position="1073"/>
        <end position="1085"/>
    </location>
</feature>
<dbReference type="Pfam" id="PF22936">
    <property type="entry name" value="Pol_BBD"/>
    <property type="match status" value="1"/>
</dbReference>
<comment type="caution">
    <text evidence="4">The sequence shown here is derived from an EMBL/GenBank/DDBJ whole genome shotgun (WGS) entry which is preliminary data.</text>
</comment>
<evidence type="ECO:0000259" key="3">
    <source>
        <dbReference type="PROSITE" id="PS50158"/>
    </source>
</evidence>
<reference evidence="4" key="1">
    <citation type="journal article" date="2019" name="Sci. Rep.">
        <title>Draft genome of Tanacetum cinerariifolium, the natural source of mosquito coil.</title>
        <authorList>
            <person name="Yamashiro T."/>
            <person name="Shiraishi A."/>
            <person name="Satake H."/>
            <person name="Nakayama K."/>
        </authorList>
    </citation>
    <scope>NUCLEOTIDE SEQUENCE</scope>
</reference>
<dbReference type="InterPro" id="IPR001878">
    <property type="entry name" value="Znf_CCHC"/>
</dbReference>
<dbReference type="PROSITE" id="PS50158">
    <property type="entry name" value="ZF_CCHC"/>
    <property type="match status" value="1"/>
</dbReference>
<evidence type="ECO:0000313" key="4">
    <source>
        <dbReference type="EMBL" id="GEU38252.1"/>
    </source>
</evidence>
<keyword evidence="1" id="KW-0862">Zinc</keyword>
<gene>
    <name evidence="4" type="ORF">Tci_010230</name>
</gene>
<protein>
    <submittedName>
        <fullName evidence="4">Copia protein</fullName>
    </submittedName>
</protein>
<proteinExistence type="predicted"/>
<dbReference type="InterPro" id="IPR054722">
    <property type="entry name" value="PolX-like_BBD"/>
</dbReference>
<sequence>MALPDKHQLKFNTHKDAKTLMEAIEKRFGGNTKTKKKLISQLEILRVFLSQEDINLKFLRSLPSEWRTYTLIWRNKIDLEEQSLDDLFNRLKIYEVEVKNSSSASTSTQNIAFVSSFNTDSTNEPVSAAASVSAVSAKILVSALPNVDSLMRARRFLQRTGRNLGENGPTSMGFDMSKVECYNCHMKGHFARKCRSPKDTKRNGAAEPQRRNVPVENSTSNALVSQCDGVDSYDWSFQVEKEPTNYALMTFSSLSSSSDNEIVSCSKACTKAYATLQSHYDKLTANYKKSQFDVISYQTGLESVEARLLVFTRAMFDYDDYLSSGSDESLPPSPIYDRYQSSNGYHTVPPPYTGAFMPPKLNLVFNNAPNDVETDHPAFTVKLSPTKPDQDLPSVLHVETFIPPANSKTAIPTHTCNGTHENKKACFVYKSLDHLIKDCDYHEKKMAQTTTRTHVQRGTDKKYAQMPLLNPQRYVVPATGLPQSKLVLINAVKPVSTVVLKISVTSPRRHINRSPSPKASTFPLKVTAAKGNPQHALKDKVVIDSGCSRHMTGNKSYLSNFAELNRGYVAFGGNPMGGKISGKDSLRKFDGKVDEGFLVRYYVSSKAFRVFNSRTQIVQETLHVNFLENKPNVASYGPTWFFDIDTLTKTMTYQPVTAGNQSNPSTGVQEQFDVEKVGEENVQQYVLFPGWSFGSINPKNTDEDAAFDEKEPEIEGRKLESEVNVSPSSKCEDFSYNSINEDNVAGSLVPVVGKLSPNSTNTFSAAGPSNVAASPTHRKYSCIDTSHYPGDPNMLELEDITYFDDEDDVGAEADFNNLETSITVSPIPTTRVYKDHPVTQIIEELLQLKMQKVWILVNLPHRKRAIGTKWVFRNKKDERGIVVRNKARLVAQGHTQEEGIDYKEVFALVARIEAIRLFLAYASFIGFMVYQMDVKSAFLYGTIEEEQCKKQTVVATSSTKAEYVAAASCCAQVLWIQNQLLDYGKQVGDLSTHTTKYTSPALIQKVFANIRRVGKGCSGVETSLFEGMIVAQEVGEGADKVNVDDVPAVGVTAKGDVSAADDVVPTAIEEPSIPSPTPHTPPPQPSQDQPSTSQERIIADMHADVDVTLKDVADVVKDVADVVKDVADVVKDVAQDDEINETKSKDKGKGILVEELKPPKKQAQTKQDEAYARELEAELNKNIDWDEVIDHVQRNQKEDNVVKRYQALKRKPRTEAQARKNMMIYLRNVVGFKMDYFKGMTYDDIRLIFKKYFNSNKLDEEVEELRRHLQIVPNHEDDVYTEATPLTGKVLVVDYEIYTENNKPYYKTIRAGGSPQLFLSFLSLLRNFDREDLEVLWELVKERFASSKPKNFSVDFLMTTFTYMFKKPDVQAQVWKSQRTVHVKRRYLLSRFTLDQLINTVRLKVEEESEVSLELLRFIRQQQQEGFRAE</sequence>
<dbReference type="InterPro" id="IPR036875">
    <property type="entry name" value="Znf_CCHC_sf"/>
</dbReference>
<keyword evidence="1" id="KW-0479">Metal-binding</keyword>
<feature type="region of interest" description="Disordered" evidence="2">
    <location>
        <begin position="193"/>
        <end position="219"/>
    </location>
</feature>
<dbReference type="InterPro" id="IPR013103">
    <property type="entry name" value="RVT_2"/>
</dbReference>
<dbReference type="Gene3D" id="4.10.60.10">
    <property type="entry name" value="Zinc finger, CCHC-type"/>
    <property type="match status" value="1"/>
</dbReference>
<dbReference type="EMBL" id="BKCJ010001030">
    <property type="protein sequence ID" value="GEU38252.1"/>
    <property type="molecule type" value="Genomic_DNA"/>
</dbReference>